<dbReference type="NCBIfam" id="TIGR01484">
    <property type="entry name" value="HAD-SF-IIB"/>
    <property type="match status" value="1"/>
</dbReference>
<dbReference type="InterPro" id="IPR044651">
    <property type="entry name" value="OTSB-like"/>
</dbReference>
<comment type="pathway">
    <text evidence="1 4">Glycan biosynthesis; trehalose biosynthesis.</text>
</comment>
<dbReference type="InterPro" id="IPR006379">
    <property type="entry name" value="HAD-SF_hydro_IIB"/>
</dbReference>
<keyword evidence="4" id="KW-0479">Metal-binding</keyword>
<comment type="cofactor">
    <cofactor evidence="4">
        <name>Mg(2+)</name>
        <dbReference type="ChEBI" id="CHEBI:18420"/>
    </cofactor>
</comment>
<sequence length="281" mass="32414">MKYAFDHIQTINELLRTQKKIILLTDFDGTLTPIREHPDLAMLSEEVRQILLKFSQNRTFFLGIITGRSLRQIKKLVNIPGILYAANHGIELEGPGVRFSSSEAKKARCNLWHMYMRLFKSLRHIEGVYLEDKGYTISLHYRLVKKASDVEFVRKTLDSITKPYVERNILSLSTGKMVYEIRPPVKWNKATTIQWLLTNYFPLEFNGDALLVYLGDDQADIEVFTALSGKRLMIFVGTPLDTFSADYFVNSPEEVKVFLELLYNQKSEDNNGHLTEGKRAI</sequence>
<dbReference type="Proteomes" id="UP000032309">
    <property type="component" value="Unassembled WGS sequence"/>
</dbReference>
<comment type="caution">
    <text evidence="5">The sequence shown here is derived from an EMBL/GenBank/DDBJ whole genome shotgun (WGS) entry which is preliminary data.</text>
</comment>
<proteinExistence type="inferred from homology"/>
<dbReference type="EMBL" id="BAFN01000001">
    <property type="protein sequence ID" value="GAN31582.1"/>
    <property type="molecule type" value="Genomic_DNA"/>
</dbReference>
<dbReference type="PANTHER" id="PTHR43768">
    <property type="entry name" value="TREHALOSE 6-PHOSPHATE PHOSPHATASE"/>
    <property type="match status" value="1"/>
</dbReference>
<keyword evidence="3 4" id="KW-0378">Hydrolase</keyword>
<comment type="similarity">
    <text evidence="2 4">Belongs to the trehalose phosphatase family.</text>
</comment>
<organism evidence="5 6">
    <name type="scientific">Candidatus Brocadia sinica JPN1</name>
    <dbReference type="NCBI Taxonomy" id="1197129"/>
    <lineage>
        <taxon>Bacteria</taxon>
        <taxon>Pseudomonadati</taxon>
        <taxon>Planctomycetota</taxon>
        <taxon>Candidatus Brocadiia</taxon>
        <taxon>Candidatus Brocadiales</taxon>
        <taxon>Candidatus Brocadiaceae</taxon>
        <taxon>Candidatus Brocadia</taxon>
    </lineage>
</organism>
<keyword evidence="6" id="KW-1185">Reference proteome</keyword>
<evidence type="ECO:0000256" key="3">
    <source>
        <dbReference type="ARBA" id="ARBA00022801"/>
    </source>
</evidence>
<evidence type="ECO:0000256" key="2">
    <source>
        <dbReference type="ARBA" id="ARBA00008770"/>
    </source>
</evidence>
<comment type="catalytic activity">
    <reaction evidence="4">
        <text>alpha,alpha-trehalose 6-phosphate + H2O = alpha,alpha-trehalose + phosphate</text>
        <dbReference type="Rhea" id="RHEA:23420"/>
        <dbReference type="ChEBI" id="CHEBI:15377"/>
        <dbReference type="ChEBI" id="CHEBI:16551"/>
        <dbReference type="ChEBI" id="CHEBI:43474"/>
        <dbReference type="ChEBI" id="CHEBI:58429"/>
        <dbReference type="EC" id="3.1.3.12"/>
    </reaction>
</comment>
<protein>
    <recommendedName>
        <fullName evidence="4">Trehalose 6-phosphate phosphatase</fullName>
        <ecNumber evidence="4">3.1.3.12</ecNumber>
    </recommendedName>
</protein>
<evidence type="ECO:0000313" key="6">
    <source>
        <dbReference type="Proteomes" id="UP000032309"/>
    </source>
</evidence>
<keyword evidence="4" id="KW-0460">Magnesium</keyword>
<evidence type="ECO:0000256" key="1">
    <source>
        <dbReference type="ARBA" id="ARBA00005199"/>
    </source>
</evidence>
<evidence type="ECO:0000313" key="5">
    <source>
        <dbReference type="EMBL" id="GAN31582.1"/>
    </source>
</evidence>
<dbReference type="RefSeq" id="WP_052561330.1">
    <property type="nucleotide sequence ID" value="NZ_BAFN01000001.1"/>
</dbReference>
<accession>A0ABQ0JS77</accession>
<dbReference type="Pfam" id="PF02358">
    <property type="entry name" value="Trehalose_PPase"/>
    <property type="match status" value="1"/>
</dbReference>
<gene>
    <name evidence="5" type="ORF">BROSI_A0083</name>
</gene>
<dbReference type="Gene3D" id="3.40.50.1000">
    <property type="entry name" value="HAD superfamily/HAD-like"/>
    <property type="match status" value="1"/>
</dbReference>
<dbReference type="InterPro" id="IPR023214">
    <property type="entry name" value="HAD_sf"/>
</dbReference>
<dbReference type="PANTHER" id="PTHR43768:SF3">
    <property type="entry name" value="TREHALOSE 6-PHOSPHATE PHOSPHATASE"/>
    <property type="match status" value="1"/>
</dbReference>
<comment type="function">
    <text evidence="4">Removes the phosphate from trehalose 6-phosphate to produce free trehalose.</text>
</comment>
<name>A0ABQ0JS77_9BACT</name>
<evidence type="ECO:0000256" key="4">
    <source>
        <dbReference type="RuleBase" id="RU361117"/>
    </source>
</evidence>
<dbReference type="InterPro" id="IPR003337">
    <property type="entry name" value="Trehalose_PPase"/>
</dbReference>
<dbReference type="InterPro" id="IPR036412">
    <property type="entry name" value="HAD-like_sf"/>
</dbReference>
<dbReference type="NCBIfam" id="TIGR00685">
    <property type="entry name" value="T6PP"/>
    <property type="match status" value="1"/>
</dbReference>
<dbReference type="SUPFAM" id="SSF56784">
    <property type="entry name" value="HAD-like"/>
    <property type="match status" value="1"/>
</dbReference>
<dbReference type="Gene3D" id="3.30.70.1020">
    <property type="entry name" value="Trehalose-6-phosphate phosphatase related protein, domain 2"/>
    <property type="match status" value="1"/>
</dbReference>
<dbReference type="EC" id="3.1.3.12" evidence="4"/>
<reference evidence="6" key="1">
    <citation type="journal article" date="2015" name="Genome Announc.">
        <title>Draft Genome Sequence of an Anaerobic Ammonium-Oxidizing Bacterium, "Candidatus Brocadia sinica".</title>
        <authorList>
            <person name="Oshiki M."/>
            <person name="Shinyako-Hata K."/>
            <person name="Satoh H."/>
            <person name="Okabe S."/>
        </authorList>
    </citation>
    <scope>NUCLEOTIDE SEQUENCE [LARGE SCALE GENOMIC DNA]</scope>
    <source>
        <strain evidence="6">JPN1</strain>
    </source>
</reference>